<evidence type="ECO:0000313" key="2">
    <source>
        <dbReference type="EMBL" id="GFS14235.1"/>
    </source>
</evidence>
<dbReference type="Proteomes" id="UP000762676">
    <property type="component" value="Unassembled WGS sequence"/>
</dbReference>
<feature type="compositionally biased region" description="Basic and acidic residues" evidence="1">
    <location>
        <begin position="83"/>
        <end position="94"/>
    </location>
</feature>
<proteinExistence type="predicted"/>
<name>A0AAV4IVU6_9GAST</name>
<evidence type="ECO:0000313" key="3">
    <source>
        <dbReference type="Proteomes" id="UP000762676"/>
    </source>
</evidence>
<dbReference type="AlphaFoldDB" id="A0AAV4IVU6"/>
<protein>
    <submittedName>
        <fullName evidence="2">Uncharacterized protein</fullName>
    </submittedName>
</protein>
<feature type="region of interest" description="Disordered" evidence="1">
    <location>
        <begin position="1"/>
        <end position="96"/>
    </location>
</feature>
<feature type="compositionally biased region" description="Basic and acidic residues" evidence="1">
    <location>
        <begin position="30"/>
        <end position="74"/>
    </location>
</feature>
<evidence type="ECO:0000256" key="1">
    <source>
        <dbReference type="SAM" id="MobiDB-lite"/>
    </source>
</evidence>
<gene>
    <name evidence="2" type="ORF">ElyMa_006741000</name>
</gene>
<comment type="caution">
    <text evidence="2">The sequence shown here is derived from an EMBL/GenBank/DDBJ whole genome shotgun (WGS) entry which is preliminary data.</text>
</comment>
<accession>A0AAV4IVU6</accession>
<reference evidence="2 3" key="1">
    <citation type="journal article" date="2021" name="Elife">
        <title>Chloroplast acquisition without the gene transfer in kleptoplastic sea slugs, Plakobranchus ocellatus.</title>
        <authorList>
            <person name="Maeda T."/>
            <person name="Takahashi S."/>
            <person name="Yoshida T."/>
            <person name="Shimamura S."/>
            <person name="Takaki Y."/>
            <person name="Nagai Y."/>
            <person name="Toyoda A."/>
            <person name="Suzuki Y."/>
            <person name="Arimoto A."/>
            <person name="Ishii H."/>
            <person name="Satoh N."/>
            <person name="Nishiyama T."/>
            <person name="Hasebe M."/>
            <person name="Maruyama T."/>
            <person name="Minagawa J."/>
            <person name="Obokata J."/>
            <person name="Shigenobu S."/>
        </authorList>
    </citation>
    <scope>NUCLEOTIDE SEQUENCE [LARGE SCALE GENOMIC DNA]</scope>
</reference>
<dbReference type="EMBL" id="BMAT01013505">
    <property type="protein sequence ID" value="GFS14235.1"/>
    <property type="molecule type" value="Genomic_DNA"/>
</dbReference>
<keyword evidence="3" id="KW-1185">Reference proteome</keyword>
<organism evidence="2 3">
    <name type="scientific">Elysia marginata</name>
    <dbReference type="NCBI Taxonomy" id="1093978"/>
    <lineage>
        <taxon>Eukaryota</taxon>
        <taxon>Metazoa</taxon>
        <taxon>Spiralia</taxon>
        <taxon>Lophotrochozoa</taxon>
        <taxon>Mollusca</taxon>
        <taxon>Gastropoda</taxon>
        <taxon>Heterobranchia</taxon>
        <taxon>Euthyneura</taxon>
        <taxon>Panpulmonata</taxon>
        <taxon>Sacoglossa</taxon>
        <taxon>Placobranchoidea</taxon>
        <taxon>Plakobranchidae</taxon>
        <taxon>Elysia</taxon>
    </lineage>
</organism>
<sequence length="133" mass="14813">METVVRRAPTAGEEELPPPPPELSPSPQGGEDKLAPVDRGDSRGGGYKDRERDRDYRDKDRDRDTRDRQDHQPPERPAAAPADKQDRDRHDSRRAPITVTMAQVSQAFLQQPHSTCAICPVSACIYVGARDVT</sequence>